<reference evidence="1 2" key="1">
    <citation type="journal article" date="2013" name="Genome Biol. Evol.">
        <title>Comparison of metabolic capacities and inference of gene content evolution in mosquito-associated Spiroplasma diminutum and S. taiwanense.</title>
        <authorList>
            <person name="Lo W.S."/>
            <person name="Ku C."/>
            <person name="Chen L.L."/>
            <person name="Chang T.H."/>
            <person name="Kuo C.H."/>
        </authorList>
    </citation>
    <scope>NUCLEOTIDE SEQUENCE [LARGE SCALE GENOMIC DNA]</scope>
    <source>
        <strain evidence="1">CT-1</strain>
    </source>
</reference>
<organism evidence="1 2">
    <name type="scientific">Spiroplasma taiwanense CT-1</name>
    <dbReference type="NCBI Taxonomy" id="1276220"/>
    <lineage>
        <taxon>Bacteria</taxon>
        <taxon>Bacillati</taxon>
        <taxon>Mycoplasmatota</taxon>
        <taxon>Mollicutes</taxon>
        <taxon>Entomoplasmatales</taxon>
        <taxon>Spiroplasmataceae</taxon>
        <taxon>Spiroplasma</taxon>
    </lineage>
</organism>
<dbReference type="Proteomes" id="UP000014984">
    <property type="component" value="Chromosome"/>
</dbReference>
<protein>
    <submittedName>
        <fullName evidence="1">Uncharacterized protein</fullName>
    </submittedName>
</protein>
<evidence type="ECO:0000313" key="1">
    <source>
        <dbReference type="EMBL" id="AGR41066.1"/>
    </source>
</evidence>
<proteinExistence type="predicted"/>
<dbReference type="HOGENOM" id="CLU_3012046_0_0_14"/>
<dbReference type="EMBL" id="CP005074">
    <property type="protein sequence ID" value="AGR41066.1"/>
    <property type="molecule type" value="Genomic_DNA"/>
</dbReference>
<dbReference type="PATRIC" id="fig|1276220.3.peg.421"/>
<gene>
    <name evidence="1" type="ORF">STAIW_v1c04160</name>
</gene>
<keyword evidence="2" id="KW-1185">Reference proteome</keyword>
<accession>S5LWP9</accession>
<evidence type="ECO:0000313" key="2">
    <source>
        <dbReference type="Proteomes" id="UP000014984"/>
    </source>
</evidence>
<dbReference type="STRING" id="1276220.STAIW_v1c04160"/>
<dbReference type="KEGG" id="stai:STAIW_v1c04160"/>
<name>S5LWP9_9MOLU</name>
<dbReference type="AlphaFoldDB" id="S5LWP9"/>
<sequence>MIFNTNSSQINLFIYNELNSIYIKNYEVYTEKLNKLVIELQEASNIFLSEAAKDFL</sequence>
<dbReference type="RefSeq" id="WP_020834205.1">
    <property type="nucleotide sequence ID" value="NC_021846.1"/>
</dbReference>